<keyword evidence="3" id="KW-1185">Reference proteome</keyword>
<protein>
    <submittedName>
        <fullName evidence="2">Uncharacterized protein</fullName>
    </submittedName>
</protein>
<dbReference type="AlphaFoldDB" id="A0A3M0KTW2"/>
<sequence length="177" mass="19121">MQTKFTAAGSQEGQPCSGEHQAQHGHVGKGGDCLTLLCSGVASPPVLGLVWALPYKKVIKLLETVRKKATRMVKSLEGKVCEELRTLHLFSLEMRRSGDLITVCNFLMSGRGGAGTDLFSVVNSDSTRGNGLKLSQGSFRLLSGKGDQWNGLPREVVTALSLTEFKKYLDNTLGHMV</sequence>
<dbReference type="Proteomes" id="UP000269221">
    <property type="component" value="Unassembled WGS sequence"/>
</dbReference>
<reference evidence="2 3" key="1">
    <citation type="submission" date="2018-07" db="EMBL/GenBank/DDBJ databases">
        <title>A high quality draft genome assembly of the barn swallow (H. rustica rustica).</title>
        <authorList>
            <person name="Formenti G."/>
            <person name="Chiara M."/>
            <person name="Poveda L."/>
            <person name="Francoijs K.-J."/>
            <person name="Bonisoli-Alquati A."/>
            <person name="Canova L."/>
            <person name="Gianfranceschi L."/>
            <person name="Horner D.S."/>
            <person name="Saino N."/>
        </authorList>
    </citation>
    <scope>NUCLEOTIDE SEQUENCE [LARGE SCALE GENOMIC DNA]</scope>
    <source>
        <strain evidence="2">Chelidonia</strain>
        <tissue evidence="2">Blood</tissue>
    </source>
</reference>
<comment type="caution">
    <text evidence="2">The sequence shown here is derived from an EMBL/GenBank/DDBJ whole genome shotgun (WGS) entry which is preliminary data.</text>
</comment>
<dbReference type="EMBL" id="QRBI01000104">
    <property type="protein sequence ID" value="RMC16111.1"/>
    <property type="molecule type" value="Genomic_DNA"/>
</dbReference>
<organism evidence="2 3">
    <name type="scientific">Hirundo rustica rustica</name>
    <dbReference type="NCBI Taxonomy" id="333673"/>
    <lineage>
        <taxon>Eukaryota</taxon>
        <taxon>Metazoa</taxon>
        <taxon>Chordata</taxon>
        <taxon>Craniata</taxon>
        <taxon>Vertebrata</taxon>
        <taxon>Euteleostomi</taxon>
        <taxon>Archelosauria</taxon>
        <taxon>Archosauria</taxon>
        <taxon>Dinosauria</taxon>
        <taxon>Saurischia</taxon>
        <taxon>Theropoda</taxon>
        <taxon>Coelurosauria</taxon>
        <taxon>Aves</taxon>
        <taxon>Neognathae</taxon>
        <taxon>Neoaves</taxon>
        <taxon>Telluraves</taxon>
        <taxon>Australaves</taxon>
        <taxon>Passeriformes</taxon>
        <taxon>Sylvioidea</taxon>
        <taxon>Hirundinidae</taxon>
        <taxon>Hirundo</taxon>
    </lineage>
</organism>
<gene>
    <name evidence="2" type="ORF">DUI87_08320</name>
</gene>
<evidence type="ECO:0000313" key="3">
    <source>
        <dbReference type="Proteomes" id="UP000269221"/>
    </source>
</evidence>
<proteinExistence type="predicted"/>
<evidence type="ECO:0000256" key="1">
    <source>
        <dbReference type="SAM" id="MobiDB-lite"/>
    </source>
</evidence>
<dbReference type="STRING" id="333673.A0A3M0KTW2"/>
<name>A0A3M0KTW2_HIRRU</name>
<evidence type="ECO:0000313" key="2">
    <source>
        <dbReference type="EMBL" id="RMC16111.1"/>
    </source>
</evidence>
<feature type="region of interest" description="Disordered" evidence="1">
    <location>
        <begin position="1"/>
        <end position="23"/>
    </location>
</feature>
<dbReference type="OrthoDB" id="276744at2759"/>
<accession>A0A3M0KTW2</accession>
<feature type="compositionally biased region" description="Polar residues" evidence="1">
    <location>
        <begin position="1"/>
        <end position="14"/>
    </location>
</feature>